<evidence type="ECO:0008006" key="5">
    <source>
        <dbReference type="Google" id="ProtNLM"/>
    </source>
</evidence>
<gene>
    <name evidence="3" type="ORF">ILUMI_15265</name>
</gene>
<dbReference type="OrthoDB" id="8059068at2759"/>
<reference evidence="3" key="1">
    <citation type="submission" date="2019-08" db="EMBL/GenBank/DDBJ databases">
        <title>The genome of the North American firefly Photinus pyralis.</title>
        <authorList>
            <consortium name="Photinus pyralis genome working group"/>
            <person name="Fallon T.R."/>
            <person name="Sander Lower S.E."/>
            <person name="Weng J.-K."/>
        </authorList>
    </citation>
    <scope>NUCLEOTIDE SEQUENCE</scope>
    <source>
        <strain evidence="3">TRF0915ILg1</strain>
        <tissue evidence="3">Whole body</tissue>
    </source>
</reference>
<dbReference type="AlphaFoldDB" id="A0A8K0GA39"/>
<organism evidence="3 4">
    <name type="scientific">Ignelater luminosus</name>
    <name type="common">Cucubano</name>
    <name type="synonym">Pyrophorus luminosus</name>
    <dbReference type="NCBI Taxonomy" id="2038154"/>
    <lineage>
        <taxon>Eukaryota</taxon>
        <taxon>Metazoa</taxon>
        <taxon>Ecdysozoa</taxon>
        <taxon>Arthropoda</taxon>
        <taxon>Hexapoda</taxon>
        <taxon>Insecta</taxon>
        <taxon>Pterygota</taxon>
        <taxon>Neoptera</taxon>
        <taxon>Endopterygota</taxon>
        <taxon>Coleoptera</taxon>
        <taxon>Polyphaga</taxon>
        <taxon>Elateriformia</taxon>
        <taxon>Elateroidea</taxon>
        <taxon>Elateridae</taxon>
        <taxon>Agrypninae</taxon>
        <taxon>Pyrophorini</taxon>
        <taxon>Ignelater</taxon>
    </lineage>
</organism>
<evidence type="ECO:0000259" key="1">
    <source>
        <dbReference type="Pfam" id="PF21788"/>
    </source>
</evidence>
<feature type="domain" description="Transposable element P transposase-like GTP-binding insertion" evidence="1">
    <location>
        <begin position="47"/>
        <end position="164"/>
    </location>
</feature>
<evidence type="ECO:0000313" key="4">
    <source>
        <dbReference type="Proteomes" id="UP000801492"/>
    </source>
</evidence>
<proteinExistence type="predicted"/>
<evidence type="ECO:0000313" key="3">
    <source>
        <dbReference type="EMBL" id="KAF2890908.1"/>
    </source>
</evidence>
<dbReference type="InterPro" id="IPR048366">
    <property type="entry name" value="TNP-like_GBD"/>
</dbReference>
<dbReference type="PANTHER" id="PTHR47577:SF2">
    <property type="entry name" value="THAP DOMAIN CONTAINING 9"/>
    <property type="match status" value="1"/>
</dbReference>
<dbReference type="PANTHER" id="PTHR47577">
    <property type="entry name" value="THAP DOMAIN-CONTAINING PROTEIN 6"/>
    <property type="match status" value="1"/>
</dbReference>
<feature type="domain" description="Transposable element P transposase-like RNase H C-terminal" evidence="2">
    <location>
        <begin position="236"/>
        <end position="262"/>
    </location>
</feature>
<name>A0A8K0GA39_IGNLU</name>
<keyword evidence="4" id="KW-1185">Reference proteome</keyword>
<sequence length="360" mass="40658">MSFKPLVLVCDQGSNNRRALKELGASKENPVININGQEVYTCFDAPHLLKCLRNNLMNTKVQFFINKKAVSWTDVEATYEVDKRSMTTRAMVKITPAHMSPSNFQKMRVKYAAQIFSHTVSAAIKTASITKEVNSVTALDTADFIENINDIFDALNSRVLHDPNPKRRPLSVFNNKTTTILQNGIQYFQNMEVFEGNTKRNNIYCLDGFQWTLKSILLLWDHLRRLGVKYLLTGFLNQDLLENFFSVIRNRGGYNPTPTVRQCRIAIQQNMNIRLQMAEGTGNCEIDEVDTQETNSSDQEVCVTSEGNDYSVSTESSASDCQLDISEETKQNASESVVSMETSSSIYVAGYLAHKIQKIL</sequence>
<dbReference type="Pfam" id="PF21789">
    <property type="entry name" value="TNP-like_RNaseH_C"/>
    <property type="match status" value="1"/>
</dbReference>
<dbReference type="Pfam" id="PF21788">
    <property type="entry name" value="TNP-like_GBD"/>
    <property type="match status" value="1"/>
</dbReference>
<dbReference type="EMBL" id="VTPC01044083">
    <property type="protein sequence ID" value="KAF2890908.1"/>
    <property type="molecule type" value="Genomic_DNA"/>
</dbReference>
<accession>A0A8K0GA39</accession>
<comment type="caution">
    <text evidence="3">The sequence shown here is derived from an EMBL/GenBank/DDBJ whole genome shotgun (WGS) entry which is preliminary data.</text>
</comment>
<protein>
    <recommendedName>
        <fullName evidence="5">Transposase</fullName>
    </recommendedName>
</protein>
<dbReference type="InterPro" id="IPR048367">
    <property type="entry name" value="TNP-like_RNaseH_C"/>
</dbReference>
<dbReference type="Proteomes" id="UP000801492">
    <property type="component" value="Unassembled WGS sequence"/>
</dbReference>
<evidence type="ECO:0000259" key="2">
    <source>
        <dbReference type="Pfam" id="PF21789"/>
    </source>
</evidence>